<dbReference type="InterPro" id="IPR002301">
    <property type="entry name" value="Ile-tRNA-ligase"/>
</dbReference>
<evidence type="ECO:0000313" key="14">
    <source>
        <dbReference type="EMBL" id="AQQ72342.1"/>
    </source>
</evidence>
<dbReference type="GO" id="GO:0002161">
    <property type="term" value="F:aminoacyl-tRNA deacylase activity"/>
    <property type="evidence" value="ECO:0007669"/>
    <property type="project" value="InterPro"/>
</dbReference>
<evidence type="ECO:0000256" key="1">
    <source>
        <dbReference type="ARBA" id="ARBA00006887"/>
    </source>
</evidence>
<dbReference type="SUPFAM" id="SSF50677">
    <property type="entry name" value="ValRS/IleRS/LeuRS editing domain"/>
    <property type="match status" value="1"/>
</dbReference>
<evidence type="ECO:0000256" key="4">
    <source>
        <dbReference type="ARBA" id="ARBA00022741"/>
    </source>
</evidence>
<dbReference type="EMBL" id="CP019646">
    <property type="protein sequence ID" value="AQQ72342.1"/>
    <property type="molecule type" value="Genomic_DNA"/>
</dbReference>
<dbReference type="PANTHER" id="PTHR42765">
    <property type="entry name" value="SOLEUCYL-TRNA SYNTHETASE"/>
    <property type="match status" value="1"/>
</dbReference>
<comment type="catalytic activity">
    <reaction evidence="9 10">
        <text>tRNA(Ile) + L-isoleucine + ATP = L-isoleucyl-tRNA(Ile) + AMP + diphosphate</text>
        <dbReference type="Rhea" id="RHEA:11060"/>
        <dbReference type="Rhea" id="RHEA-COMP:9666"/>
        <dbReference type="Rhea" id="RHEA-COMP:9695"/>
        <dbReference type="ChEBI" id="CHEBI:30616"/>
        <dbReference type="ChEBI" id="CHEBI:33019"/>
        <dbReference type="ChEBI" id="CHEBI:58045"/>
        <dbReference type="ChEBI" id="CHEBI:78442"/>
        <dbReference type="ChEBI" id="CHEBI:78528"/>
        <dbReference type="ChEBI" id="CHEBI:456215"/>
        <dbReference type="EC" id="6.1.1.5"/>
    </reaction>
</comment>
<dbReference type="Pfam" id="PF00133">
    <property type="entry name" value="tRNA-synt_1"/>
    <property type="match status" value="1"/>
</dbReference>
<comment type="function">
    <text evidence="8 10">Catalyzes the attachment of isoleucine to tRNA(Ile). As IleRS can inadvertently accommodate and process structurally similar amino acids such as valine, to avoid such errors it has two additional distinct tRNA(Ile)-dependent editing activities. One activity is designated as 'pretransfer' editing and involves the hydrolysis of activated Val-AMP. The other activity is designated 'posttransfer' editing and involves deacylation of mischarged Val-tRNA(Ile).</text>
</comment>
<dbReference type="RefSeq" id="WP_146684544.1">
    <property type="nucleotide sequence ID" value="NZ_CP019646.1"/>
</dbReference>
<comment type="cofactor">
    <cofactor evidence="10">
        <name>Zn(2+)</name>
        <dbReference type="ChEBI" id="CHEBI:29105"/>
    </cofactor>
    <text evidence="10">Binds 1 zinc ion per subunit.</text>
</comment>
<keyword evidence="3 10" id="KW-0436">Ligase</keyword>
<dbReference type="InterPro" id="IPR001412">
    <property type="entry name" value="aa-tRNA-synth_I_CS"/>
</dbReference>
<evidence type="ECO:0000256" key="10">
    <source>
        <dbReference type="HAMAP-Rule" id="MF_02002"/>
    </source>
</evidence>
<keyword evidence="7 10" id="KW-0030">Aminoacyl-tRNA synthetase</keyword>
<keyword evidence="10" id="KW-0862">Zinc</keyword>
<comment type="subunit">
    <text evidence="10">Monomer.</text>
</comment>
<feature type="domain" description="Zinc finger FPG/IleRS-type" evidence="12">
    <location>
        <begin position="915"/>
        <end position="942"/>
    </location>
</feature>
<accession>A0A1Q2MJ25</accession>
<comment type="similarity">
    <text evidence="1 10">Belongs to the class-I aminoacyl-tRNA synthetase family. IleS type 1 subfamily.</text>
</comment>
<dbReference type="HAMAP" id="MF_02002">
    <property type="entry name" value="Ile_tRNA_synth_type1"/>
    <property type="match status" value="1"/>
</dbReference>
<evidence type="ECO:0000259" key="13">
    <source>
        <dbReference type="Pfam" id="PF08264"/>
    </source>
</evidence>
<dbReference type="STRING" id="1851148.SMSP2_02725"/>
<dbReference type="Pfam" id="PF06827">
    <property type="entry name" value="zf-FPG_IleRS"/>
    <property type="match status" value="1"/>
</dbReference>
<dbReference type="OrthoDB" id="9810365at2"/>
<dbReference type="InterPro" id="IPR050081">
    <property type="entry name" value="Ile-tRNA_ligase"/>
</dbReference>
<dbReference type="CDD" id="cd07960">
    <property type="entry name" value="Anticodon_Ia_Ile_BEm"/>
    <property type="match status" value="1"/>
</dbReference>
<dbReference type="PANTHER" id="PTHR42765:SF1">
    <property type="entry name" value="ISOLEUCINE--TRNA LIGASE, MITOCHONDRIAL"/>
    <property type="match status" value="1"/>
</dbReference>
<evidence type="ECO:0000313" key="15">
    <source>
        <dbReference type="Proteomes" id="UP000188181"/>
    </source>
</evidence>
<feature type="short sequence motif" description="'HIGH' region" evidence="10">
    <location>
        <begin position="62"/>
        <end position="72"/>
    </location>
</feature>
<evidence type="ECO:0000256" key="9">
    <source>
        <dbReference type="ARBA" id="ARBA00048359"/>
    </source>
</evidence>
<feature type="binding site" evidence="10">
    <location>
        <position position="936"/>
    </location>
    <ligand>
        <name>Zn(2+)</name>
        <dbReference type="ChEBI" id="CHEBI:29105"/>
    </ligand>
</feature>
<gene>
    <name evidence="10 14" type="primary">ileS</name>
    <name evidence="14" type="ORF">SMSP2_02725</name>
</gene>
<dbReference type="InterPro" id="IPR033708">
    <property type="entry name" value="Anticodon_Ile_BEm"/>
</dbReference>
<comment type="domain">
    <text evidence="10">IleRS has two distinct active sites: one for aminoacylation and one for editing. The misactivated valine is translocated from the active site to the editing site, which sterically excludes the correctly activated isoleucine. The single editing site contains two valyl binding pockets, one specific for each substrate (Val-AMP or Val-tRNA(Ile)).</text>
</comment>
<dbReference type="InterPro" id="IPR023585">
    <property type="entry name" value="Ile-tRNA-ligase_type1"/>
</dbReference>
<dbReference type="GO" id="GO:0008270">
    <property type="term" value="F:zinc ion binding"/>
    <property type="evidence" value="ECO:0007669"/>
    <property type="project" value="UniProtKB-UniRule"/>
</dbReference>
<dbReference type="InterPro" id="IPR013155">
    <property type="entry name" value="M/V/L/I-tRNA-synth_anticd-bd"/>
</dbReference>
<dbReference type="EC" id="6.1.1.5" evidence="10"/>
<dbReference type="Gene3D" id="1.10.10.830">
    <property type="entry name" value="Ile-tRNA synthetase CP2 domain-like"/>
    <property type="match status" value="1"/>
</dbReference>
<evidence type="ECO:0000259" key="12">
    <source>
        <dbReference type="Pfam" id="PF06827"/>
    </source>
</evidence>
<dbReference type="GO" id="GO:0005829">
    <property type="term" value="C:cytosol"/>
    <property type="evidence" value="ECO:0007669"/>
    <property type="project" value="TreeGrafter"/>
</dbReference>
<dbReference type="KEGG" id="pbas:SMSP2_02725"/>
<evidence type="ECO:0000256" key="3">
    <source>
        <dbReference type="ARBA" id="ARBA00022598"/>
    </source>
</evidence>
<keyword evidence="15" id="KW-1185">Reference proteome</keyword>
<dbReference type="GO" id="GO:0006428">
    <property type="term" value="P:isoleucyl-tRNA aminoacylation"/>
    <property type="evidence" value="ECO:0007669"/>
    <property type="project" value="UniProtKB-UniRule"/>
</dbReference>
<keyword evidence="6 10" id="KW-0648">Protein biosynthesis</keyword>
<reference evidence="15" key="1">
    <citation type="submission" date="2017-02" db="EMBL/GenBank/DDBJ databases">
        <title>Comparative genomics and description of representatives of a novel lineage of planctomycetes thriving in anoxic sediments.</title>
        <authorList>
            <person name="Spring S."/>
            <person name="Bunk B."/>
            <person name="Sproer C."/>
        </authorList>
    </citation>
    <scope>NUCLEOTIDE SEQUENCE [LARGE SCALE GENOMIC DNA]</scope>
    <source>
        <strain evidence="15">SM-Chi-D1</strain>
    </source>
</reference>
<feature type="binding site" evidence="10">
    <location>
        <position position="939"/>
    </location>
    <ligand>
        <name>Zn(2+)</name>
        <dbReference type="ChEBI" id="CHEBI:29105"/>
    </ligand>
</feature>
<dbReference type="GO" id="GO:0004822">
    <property type="term" value="F:isoleucine-tRNA ligase activity"/>
    <property type="evidence" value="ECO:0007669"/>
    <property type="project" value="UniProtKB-UniRule"/>
</dbReference>
<dbReference type="InterPro" id="IPR009080">
    <property type="entry name" value="tRNAsynth_Ia_anticodon-bd"/>
</dbReference>
<protein>
    <recommendedName>
        <fullName evidence="10">Isoleucine--tRNA ligase</fullName>
        <ecNumber evidence="10">6.1.1.5</ecNumber>
    </recommendedName>
    <alternativeName>
        <fullName evidence="10">Isoleucyl-tRNA synthetase</fullName>
        <shortName evidence="10">IleRS</shortName>
    </alternativeName>
</protein>
<evidence type="ECO:0000256" key="8">
    <source>
        <dbReference type="ARBA" id="ARBA00025217"/>
    </source>
</evidence>
<dbReference type="AlphaFoldDB" id="A0A1Q2MJ25"/>
<feature type="short sequence motif" description="'KMSKS' region" evidence="10">
    <location>
        <begin position="631"/>
        <end position="635"/>
    </location>
</feature>
<feature type="binding site" evidence="10">
    <location>
        <position position="916"/>
    </location>
    <ligand>
        <name>Zn(2+)</name>
        <dbReference type="ChEBI" id="CHEBI:29105"/>
    </ligand>
</feature>
<dbReference type="Proteomes" id="UP000188181">
    <property type="component" value="Chromosome"/>
</dbReference>
<dbReference type="PRINTS" id="PR00984">
    <property type="entry name" value="TRNASYNTHILE"/>
</dbReference>
<dbReference type="PROSITE" id="PS00178">
    <property type="entry name" value="AA_TRNA_LIGASE_I"/>
    <property type="match status" value="1"/>
</dbReference>
<keyword evidence="5 10" id="KW-0067">ATP-binding</keyword>
<organism evidence="14 15">
    <name type="scientific">Limihaloglobus sulfuriphilus</name>
    <dbReference type="NCBI Taxonomy" id="1851148"/>
    <lineage>
        <taxon>Bacteria</taxon>
        <taxon>Pseudomonadati</taxon>
        <taxon>Planctomycetota</taxon>
        <taxon>Phycisphaerae</taxon>
        <taxon>Sedimentisphaerales</taxon>
        <taxon>Sedimentisphaeraceae</taxon>
        <taxon>Limihaloglobus</taxon>
    </lineage>
</organism>
<comment type="subcellular location">
    <subcellularLocation>
        <location evidence="10">Cytoplasm</location>
    </subcellularLocation>
</comment>
<feature type="domain" description="Aminoacyl-tRNA synthetase class Ia" evidence="11">
    <location>
        <begin position="32"/>
        <end position="669"/>
    </location>
</feature>
<evidence type="ECO:0000256" key="2">
    <source>
        <dbReference type="ARBA" id="ARBA00022490"/>
    </source>
</evidence>
<name>A0A1Q2MJ25_9BACT</name>
<dbReference type="Gene3D" id="3.40.50.620">
    <property type="entry name" value="HUPs"/>
    <property type="match status" value="2"/>
</dbReference>
<evidence type="ECO:0000256" key="6">
    <source>
        <dbReference type="ARBA" id="ARBA00022917"/>
    </source>
</evidence>
<sequence>MSENKKNYRKTLNLPGTSFSMKANLTQKEPQLQKKWDKTDIYNNTRKARSGKPLYILHDGPPYANGDIHMGHVINKVLKDIVVKYKTMTGFDSPYIPGWDCHGLPIEVKVMAELGDKAKGMSKPQIRNLCKKYASKYVRLQSKQFKSLGVFADYDNPYLTMIPAYEKNILEIFAKLVERGLVYKQLKPIHWSIGCETALADAELEYKDIPSPSIHVNFPLEQASCAKAVELGLAQSPEDNISLMIWTTTPWTLAANLAVAAHPRIEYRGISYEKDGRKTVSIVAADRVAAVMAAGGLDDSNCRVSEAKVTGEQLEGMRYTHPYVPANPTEKDAYMVIAADYVTTEDGTGLVHIAPGHGVDDYLAGMKYGLEIYSPVLADGSYDETVPDFLKGRKVLKVDPVVIEKLEEIDALFAKSQFMHSYPHCWRSGMPVIFRATEQWFVSVDREIDDYGKSLRQMSLDSAPEVNWIPSWGEKRIRGMLESRPDWCISRQRVWGLPIPAFYNSQGQTLMNAETLAATAEHIGKKGSDSWFTDSPREILGEDFELPEGFSWDDLYKEENIFDVWFESGCSWYNVTQRCGWPVPVDLYLEGSDQHRGWFQLSLLPALGAVGKPPFKNVLTHGFTVDSEGRKQSKSLGNYVNAQEEAQKYGADILRLWVSSVNYQEDMRCSDELIGRLQDAYRKIRNTLRYLMGNTSDLDASQKVAYDDMLPLDKWAYQKYLKLVSDVKDSYESFNLHKVFNLIYNFCTVDMSNIYLDVLKDRLYCDPAKSLSRRSAQTAMSEILSGLVRLLAPILVHTAEEAWAALGNEDTVHLAEMPDVDAADIDSELLNQWDCVFEIRDEALRCLEGLRQKQEIASNQEADMAVKTSDKKTYDILQSIGEEGFAMLCIVSGAKFELADGGETTVLAAKSANLRCERCWNHRSSIGSIDAYPDLCQRCADVVAQCEQV</sequence>
<feature type="domain" description="Methionyl/Valyl/Leucyl/Isoleucyl-tRNA synthetase anticodon-binding" evidence="13">
    <location>
        <begin position="713"/>
        <end position="864"/>
    </location>
</feature>
<dbReference type="InterPro" id="IPR009008">
    <property type="entry name" value="Val/Leu/Ile-tRNA-synth_edit"/>
</dbReference>
<feature type="binding site" evidence="10">
    <location>
        <position position="590"/>
    </location>
    <ligand>
        <name>L-isoleucyl-5'-AMP</name>
        <dbReference type="ChEBI" id="CHEBI:178002"/>
    </ligand>
</feature>
<dbReference type="Gene3D" id="1.10.730.20">
    <property type="match status" value="1"/>
</dbReference>
<keyword evidence="2 10" id="KW-0963">Cytoplasm</keyword>
<keyword evidence="10" id="KW-0479">Metal-binding</keyword>
<dbReference type="FunFam" id="3.40.50.620:FF:000092">
    <property type="entry name" value="Isoleucine--tRNA ligase"/>
    <property type="match status" value="1"/>
</dbReference>
<feature type="binding site" evidence="10">
    <location>
        <position position="919"/>
    </location>
    <ligand>
        <name>Zn(2+)</name>
        <dbReference type="ChEBI" id="CHEBI:29105"/>
    </ligand>
</feature>
<evidence type="ECO:0000256" key="7">
    <source>
        <dbReference type="ARBA" id="ARBA00023146"/>
    </source>
</evidence>
<keyword evidence="4 10" id="KW-0547">Nucleotide-binding</keyword>
<dbReference type="InterPro" id="IPR014729">
    <property type="entry name" value="Rossmann-like_a/b/a_fold"/>
</dbReference>
<dbReference type="GO" id="GO:0005524">
    <property type="term" value="F:ATP binding"/>
    <property type="evidence" value="ECO:0007669"/>
    <property type="project" value="UniProtKB-UniRule"/>
</dbReference>
<feature type="binding site" evidence="10">
    <location>
        <position position="634"/>
    </location>
    <ligand>
        <name>ATP</name>
        <dbReference type="ChEBI" id="CHEBI:30616"/>
    </ligand>
</feature>
<dbReference type="SUPFAM" id="SSF47323">
    <property type="entry name" value="Anticodon-binding domain of a subclass of class I aminoacyl-tRNA synthetases"/>
    <property type="match status" value="1"/>
</dbReference>
<proteinExistence type="inferred from homology"/>
<evidence type="ECO:0000256" key="5">
    <source>
        <dbReference type="ARBA" id="ARBA00022840"/>
    </source>
</evidence>
<dbReference type="NCBIfam" id="TIGR00392">
    <property type="entry name" value="ileS"/>
    <property type="match status" value="1"/>
</dbReference>
<dbReference type="InterPro" id="IPR002300">
    <property type="entry name" value="aa-tRNA-synth_Ia"/>
</dbReference>
<dbReference type="SUPFAM" id="SSF52374">
    <property type="entry name" value="Nucleotidylyl transferase"/>
    <property type="match status" value="1"/>
</dbReference>
<dbReference type="Pfam" id="PF08264">
    <property type="entry name" value="Anticodon_1"/>
    <property type="match status" value="1"/>
</dbReference>
<evidence type="ECO:0000259" key="11">
    <source>
        <dbReference type="Pfam" id="PF00133"/>
    </source>
</evidence>
<dbReference type="GO" id="GO:0000049">
    <property type="term" value="F:tRNA binding"/>
    <property type="evidence" value="ECO:0007669"/>
    <property type="project" value="InterPro"/>
</dbReference>
<dbReference type="InterPro" id="IPR010663">
    <property type="entry name" value="Znf_FPG/IleRS"/>
</dbReference>